<feature type="signal peptide" evidence="2">
    <location>
        <begin position="1"/>
        <end position="20"/>
    </location>
</feature>
<name>A0ABT4UK35_9BACT</name>
<feature type="domain" description="LTD" evidence="3">
    <location>
        <begin position="324"/>
        <end position="432"/>
    </location>
</feature>
<dbReference type="SUPFAM" id="SSF74853">
    <property type="entry name" value="Lamin A/C globular tail domain"/>
    <property type="match status" value="1"/>
</dbReference>
<dbReference type="Gene3D" id="2.60.40.1220">
    <property type="match status" value="2"/>
</dbReference>
<evidence type="ECO:0000259" key="3">
    <source>
        <dbReference type="Pfam" id="PF00932"/>
    </source>
</evidence>
<comment type="caution">
    <text evidence="6">The sequence shown here is derived from an EMBL/GenBank/DDBJ whole genome shotgun (WGS) entry which is preliminary data.</text>
</comment>
<protein>
    <submittedName>
        <fullName evidence="6">Lamin tail domain-containing protein</fullName>
    </submittedName>
</protein>
<sequence length="871" mass="95230">MRKLLLSCLMTWMCIGGIRAQINESFDDGDFTNNPQWIGNTSDWVILNNELRSNNTTANAVFYLSTANALATQTEWTFLIKLNFATSGTNYADVYLTSANSNLTATGNTGYFVRIGNTDDEVSLYRQDAAGTVKIIDGVNGTVASSSNNTLRIRVVRTVSNTWMLYRDMTGTGNSYIAEATVTDATYSTSAFFGILVRQSTSSFFQKHFLDEIVVKPYIPDVTPPAVQSLNAISNTQVEVLFNEPVNTTSAQNTANYTANNGLGNPVTAVQNASNKALVTLSFAQPFANGTEYSLQVKNIDDLFGNLMGTEEKKFSFYKAQMYDIVITELMADQTPVVGLPEVEWLEITNRSKFPIDITGYRLGKGNTQSGGLTAALLQPNEAMIVCGTSAVAAMSSFGKTQGVTSFPSLGNEGDLIILYAADGSVMHAVNYNITWYGNEQKANGGWTLEMKDYDSPCIGEGNWTASTDARGGTPAAKNSVAANIGEKQPPLLVKAIAVSANEIEAYFNETIKSTVAYTAANFSIDNNVIINAVGAFEAPLYRKIKLTTQTAIQEGKIYTMTVNGIADCNGNMNAGGASVKFGLASVVLQNDVIVNELLFNPVPFSYDYLELYNRSSKIIDLSKLYIANRSSSTNAISSIRQITSEGQLLFPNDFIVITENPEDIKQRFHVKSPEKLLQLSSMPSYPDDKGNVILLDNAGVIIDSLSYDQKWHFSLLSNREGVSLERIDYDKPTNNAINWTSAAQSSGFGTPTYENSQRKQITTTSGQITISPKVFSPDNDGYDDFMLMNIQTTEPGFVANISIYDAAGRLVKVLEKNVSLAQNANFRWDGLDDKLRKVPAGNYIVKTELFNLSGKTERYKNLVTVALRVN</sequence>
<accession>A0ABT4UK35</accession>
<evidence type="ECO:0000313" key="7">
    <source>
        <dbReference type="Proteomes" id="UP001210231"/>
    </source>
</evidence>
<proteinExistence type="predicted"/>
<feature type="chain" id="PRO_5046036212" evidence="2">
    <location>
        <begin position="21"/>
        <end position="871"/>
    </location>
</feature>
<dbReference type="EMBL" id="JAQGEF010000010">
    <property type="protein sequence ID" value="MDA3615181.1"/>
    <property type="molecule type" value="Genomic_DNA"/>
</dbReference>
<feature type="domain" description="FlgD/Vpr Ig-like" evidence="5">
    <location>
        <begin position="793"/>
        <end position="847"/>
    </location>
</feature>
<keyword evidence="1 2" id="KW-0732">Signal</keyword>
<evidence type="ECO:0000256" key="2">
    <source>
        <dbReference type="SAM" id="SignalP"/>
    </source>
</evidence>
<gene>
    <name evidence="6" type="ORF">O3P16_10215</name>
</gene>
<dbReference type="InterPro" id="IPR001322">
    <property type="entry name" value="Lamin_tail_dom"/>
</dbReference>
<evidence type="ECO:0000259" key="5">
    <source>
        <dbReference type="Pfam" id="PF13860"/>
    </source>
</evidence>
<dbReference type="Pfam" id="PF13205">
    <property type="entry name" value="Big_5"/>
    <property type="match status" value="1"/>
</dbReference>
<dbReference type="InterPro" id="IPR025965">
    <property type="entry name" value="FlgD/Vpr_Ig-like"/>
</dbReference>
<feature type="domain" description="SbsA Ig-like" evidence="4">
    <location>
        <begin position="223"/>
        <end position="317"/>
    </location>
</feature>
<dbReference type="InterPro" id="IPR036415">
    <property type="entry name" value="Lamin_tail_dom_sf"/>
</dbReference>
<dbReference type="RefSeq" id="WP_407031505.1">
    <property type="nucleotide sequence ID" value="NZ_JAQGEF010000010.1"/>
</dbReference>
<organism evidence="6 7">
    <name type="scientific">Polluticaenibacter yanchengensis</name>
    <dbReference type="NCBI Taxonomy" id="3014562"/>
    <lineage>
        <taxon>Bacteria</taxon>
        <taxon>Pseudomonadati</taxon>
        <taxon>Bacteroidota</taxon>
        <taxon>Chitinophagia</taxon>
        <taxon>Chitinophagales</taxon>
        <taxon>Chitinophagaceae</taxon>
        <taxon>Polluticaenibacter</taxon>
    </lineage>
</organism>
<evidence type="ECO:0000256" key="1">
    <source>
        <dbReference type="ARBA" id="ARBA00022729"/>
    </source>
</evidence>
<dbReference type="InterPro" id="IPR014755">
    <property type="entry name" value="Cu-Rt/internalin_Ig-like"/>
</dbReference>
<dbReference type="Proteomes" id="UP001210231">
    <property type="component" value="Unassembled WGS sequence"/>
</dbReference>
<dbReference type="InterPro" id="IPR032812">
    <property type="entry name" value="SbsA_Ig"/>
</dbReference>
<dbReference type="Gene3D" id="2.60.40.4070">
    <property type="match status" value="1"/>
</dbReference>
<keyword evidence="7" id="KW-1185">Reference proteome</keyword>
<dbReference type="Pfam" id="PF13860">
    <property type="entry name" value="FlgD_ig"/>
    <property type="match status" value="1"/>
</dbReference>
<reference evidence="6 7" key="1">
    <citation type="submission" date="2022-12" db="EMBL/GenBank/DDBJ databases">
        <title>Chitinophagaceae gen. sp. nov., a new member of the family Chitinophagaceae, isolated from soil in a chemical factory.</title>
        <authorList>
            <person name="Ke Z."/>
        </authorList>
    </citation>
    <scope>NUCLEOTIDE SEQUENCE [LARGE SCALE GENOMIC DNA]</scope>
    <source>
        <strain evidence="6 7">LY-5</strain>
    </source>
</reference>
<dbReference type="Pfam" id="PF00932">
    <property type="entry name" value="LTD"/>
    <property type="match status" value="1"/>
</dbReference>
<evidence type="ECO:0000259" key="4">
    <source>
        <dbReference type="Pfam" id="PF13205"/>
    </source>
</evidence>
<evidence type="ECO:0000313" key="6">
    <source>
        <dbReference type="EMBL" id="MDA3615181.1"/>
    </source>
</evidence>